<dbReference type="AlphaFoldDB" id="A0A9D4BT33"/>
<reference evidence="2" key="1">
    <citation type="journal article" date="2019" name="bioRxiv">
        <title>The Genome of the Zebra Mussel, Dreissena polymorpha: A Resource for Invasive Species Research.</title>
        <authorList>
            <person name="McCartney M.A."/>
            <person name="Auch B."/>
            <person name="Kono T."/>
            <person name="Mallez S."/>
            <person name="Zhang Y."/>
            <person name="Obille A."/>
            <person name="Becker A."/>
            <person name="Abrahante J.E."/>
            <person name="Garbe J."/>
            <person name="Badalamenti J.P."/>
            <person name="Herman A."/>
            <person name="Mangelson H."/>
            <person name="Liachko I."/>
            <person name="Sullivan S."/>
            <person name="Sone E.D."/>
            <person name="Koren S."/>
            <person name="Silverstein K.A.T."/>
            <person name="Beckman K.B."/>
            <person name="Gohl D.M."/>
        </authorList>
    </citation>
    <scope>NUCLEOTIDE SEQUENCE</scope>
    <source>
        <strain evidence="2">Duluth1</strain>
        <tissue evidence="2">Whole animal</tissue>
    </source>
</reference>
<protein>
    <submittedName>
        <fullName evidence="2">Uncharacterized protein</fullName>
    </submittedName>
</protein>
<evidence type="ECO:0000256" key="1">
    <source>
        <dbReference type="SAM" id="MobiDB-lite"/>
    </source>
</evidence>
<organism evidence="2 3">
    <name type="scientific">Dreissena polymorpha</name>
    <name type="common">Zebra mussel</name>
    <name type="synonym">Mytilus polymorpha</name>
    <dbReference type="NCBI Taxonomy" id="45954"/>
    <lineage>
        <taxon>Eukaryota</taxon>
        <taxon>Metazoa</taxon>
        <taxon>Spiralia</taxon>
        <taxon>Lophotrochozoa</taxon>
        <taxon>Mollusca</taxon>
        <taxon>Bivalvia</taxon>
        <taxon>Autobranchia</taxon>
        <taxon>Heteroconchia</taxon>
        <taxon>Euheterodonta</taxon>
        <taxon>Imparidentia</taxon>
        <taxon>Neoheterodontei</taxon>
        <taxon>Myida</taxon>
        <taxon>Dreissenoidea</taxon>
        <taxon>Dreissenidae</taxon>
        <taxon>Dreissena</taxon>
    </lineage>
</organism>
<evidence type="ECO:0000313" key="3">
    <source>
        <dbReference type="Proteomes" id="UP000828390"/>
    </source>
</evidence>
<gene>
    <name evidence="2" type="ORF">DPMN_079563</name>
</gene>
<reference evidence="2" key="2">
    <citation type="submission" date="2020-11" db="EMBL/GenBank/DDBJ databases">
        <authorList>
            <person name="McCartney M.A."/>
            <person name="Auch B."/>
            <person name="Kono T."/>
            <person name="Mallez S."/>
            <person name="Becker A."/>
            <person name="Gohl D.M."/>
            <person name="Silverstein K.A.T."/>
            <person name="Koren S."/>
            <person name="Bechman K.B."/>
            <person name="Herman A."/>
            <person name="Abrahante J.E."/>
            <person name="Garbe J."/>
        </authorList>
    </citation>
    <scope>NUCLEOTIDE SEQUENCE</scope>
    <source>
        <strain evidence="2">Duluth1</strain>
        <tissue evidence="2">Whole animal</tissue>
    </source>
</reference>
<proteinExistence type="predicted"/>
<feature type="region of interest" description="Disordered" evidence="1">
    <location>
        <begin position="37"/>
        <end position="62"/>
    </location>
</feature>
<dbReference type="EMBL" id="JAIWYP010000015">
    <property type="protein sequence ID" value="KAH3704507.1"/>
    <property type="molecule type" value="Genomic_DNA"/>
</dbReference>
<evidence type="ECO:0000313" key="2">
    <source>
        <dbReference type="EMBL" id="KAH3704507.1"/>
    </source>
</evidence>
<name>A0A9D4BT33_DREPO</name>
<accession>A0A9D4BT33</accession>
<sequence length="94" mass="10257">MTIEDLLFANGKKFDLGHAPEATTLSKETEEKRAWSPFSVSLSSESGADSGMTPVGQPPVWPSAKRVVGSEVGRTAWPIPRKVASTGERPKWRF</sequence>
<keyword evidence="3" id="KW-1185">Reference proteome</keyword>
<dbReference type="Proteomes" id="UP000828390">
    <property type="component" value="Unassembled WGS sequence"/>
</dbReference>
<comment type="caution">
    <text evidence="2">The sequence shown here is derived from an EMBL/GenBank/DDBJ whole genome shotgun (WGS) entry which is preliminary data.</text>
</comment>
<feature type="compositionally biased region" description="Polar residues" evidence="1">
    <location>
        <begin position="38"/>
        <end position="47"/>
    </location>
</feature>